<dbReference type="Gene3D" id="3.50.50.60">
    <property type="entry name" value="FAD/NAD(P)-binding domain"/>
    <property type="match status" value="1"/>
</dbReference>
<keyword evidence="1" id="KW-0560">Oxidoreductase</keyword>
<dbReference type="Gene3D" id="3.60.10.10">
    <property type="entry name" value="Endonuclease/exonuclease/phosphatase"/>
    <property type="match status" value="1"/>
</dbReference>
<organism evidence="4 5">
    <name type="scientific">Symbiodinium microadriaticum</name>
    <name type="common">Dinoflagellate</name>
    <name type="synonym">Zooxanthella microadriatica</name>
    <dbReference type="NCBI Taxonomy" id="2951"/>
    <lineage>
        <taxon>Eukaryota</taxon>
        <taxon>Sar</taxon>
        <taxon>Alveolata</taxon>
        <taxon>Dinophyceae</taxon>
        <taxon>Suessiales</taxon>
        <taxon>Symbiodiniaceae</taxon>
        <taxon>Symbiodinium</taxon>
    </lineage>
</organism>
<evidence type="ECO:0000256" key="1">
    <source>
        <dbReference type="ARBA" id="ARBA00023002"/>
    </source>
</evidence>
<protein>
    <submittedName>
        <fullName evidence="4">Putative indole-3-pyruvate monooxygenase YUCCA10</fullName>
    </submittedName>
</protein>
<comment type="caution">
    <text evidence="4">The sequence shown here is derived from an EMBL/GenBank/DDBJ whole genome shotgun (WGS) entry which is preliminary data.</text>
</comment>
<dbReference type="PANTHER" id="PTHR43539">
    <property type="entry name" value="FLAVIN-BINDING MONOOXYGENASE-LIKE PROTEIN (AFU_ORTHOLOGUE AFUA_4G09220)"/>
    <property type="match status" value="1"/>
</dbReference>
<keyword evidence="4" id="KW-0670">Pyruvate</keyword>
<keyword evidence="4" id="KW-0503">Monooxygenase</keyword>
<dbReference type="EMBL" id="LSRX01000046">
    <property type="protein sequence ID" value="OLQ12252.1"/>
    <property type="molecule type" value="Genomic_DNA"/>
</dbReference>
<dbReference type="InterPro" id="IPR013087">
    <property type="entry name" value="Znf_C2H2_type"/>
</dbReference>
<feature type="region of interest" description="Disordered" evidence="2">
    <location>
        <begin position="1697"/>
        <end position="1726"/>
    </location>
</feature>
<dbReference type="PANTHER" id="PTHR43539:SF68">
    <property type="entry name" value="FLAVIN-BINDING MONOOXYGENASE-LIKE PROTEIN (AFU_ORTHOLOGUE AFUA_4G09220)"/>
    <property type="match status" value="1"/>
</dbReference>
<dbReference type="InterPro" id="IPR036691">
    <property type="entry name" value="Endo/exonu/phosph_ase_sf"/>
</dbReference>
<evidence type="ECO:0000313" key="4">
    <source>
        <dbReference type="EMBL" id="OLQ12252.1"/>
    </source>
</evidence>
<dbReference type="InterPro" id="IPR050982">
    <property type="entry name" value="Auxin_biosynth/cation_transpt"/>
</dbReference>
<feature type="compositionally biased region" description="Polar residues" evidence="2">
    <location>
        <begin position="1704"/>
        <end position="1713"/>
    </location>
</feature>
<reference evidence="4 5" key="1">
    <citation type="submission" date="2016-02" db="EMBL/GenBank/DDBJ databases">
        <title>Genome analysis of coral dinoflagellate symbionts highlights evolutionary adaptations to a symbiotic lifestyle.</title>
        <authorList>
            <person name="Aranda M."/>
            <person name="Li Y."/>
            <person name="Liew Y.J."/>
            <person name="Baumgarten S."/>
            <person name="Simakov O."/>
            <person name="Wilson M."/>
            <person name="Piel J."/>
            <person name="Ashoor H."/>
            <person name="Bougouffa S."/>
            <person name="Bajic V.B."/>
            <person name="Ryu T."/>
            <person name="Ravasi T."/>
            <person name="Bayer T."/>
            <person name="Micklem G."/>
            <person name="Kim H."/>
            <person name="Bhak J."/>
            <person name="Lajeunesse T.C."/>
            <person name="Voolstra C.R."/>
        </authorList>
    </citation>
    <scope>NUCLEOTIDE SEQUENCE [LARGE SCALE GENOMIC DNA]</scope>
    <source>
        <strain evidence="4 5">CCMP2467</strain>
    </source>
</reference>
<dbReference type="InterPro" id="IPR036188">
    <property type="entry name" value="FAD/NAD-bd_sf"/>
</dbReference>
<dbReference type="Pfam" id="PF13738">
    <property type="entry name" value="Pyr_redox_3"/>
    <property type="match status" value="1"/>
</dbReference>
<feature type="domain" description="C2H2-type" evidence="3">
    <location>
        <begin position="1111"/>
        <end position="1132"/>
    </location>
</feature>
<dbReference type="OrthoDB" id="412396at2759"/>
<dbReference type="GO" id="GO:0004497">
    <property type="term" value="F:monooxygenase activity"/>
    <property type="evidence" value="ECO:0007669"/>
    <property type="project" value="UniProtKB-KW"/>
</dbReference>
<accession>A0A1Q9EY00</accession>
<dbReference type="SUPFAM" id="SSF54427">
    <property type="entry name" value="NTF2-like"/>
    <property type="match status" value="1"/>
</dbReference>
<dbReference type="SUPFAM" id="SSF51905">
    <property type="entry name" value="FAD/NAD(P)-binding domain"/>
    <property type="match status" value="2"/>
</dbReference>
<sequence>MTAKGLSYAWQNWLPLRCQPLQGMLLLRRADNVSALDGTQGADDRSCFGVELWIHEASPCPPSSIVLLHSSPTVLIASGRLEGQALRFVVAHGPHRAHASSVKQEWWKRLNHLCHSFDGNGAWIMMLDANCRVGSSTSNAIGDWQADPEDESGQLFHKLLLELDAWLPATFCHTMFVSGGTLRQKRSGEFDRSDFVAVPSIWRSCTCQAWVDPHISAGHVLVDHLASILTLEVSLQRRNKAASRAKRIDVAALADPANDAVVGQFIQTAPRPDWVVDASEHAALLVDHLYRGLSTTFPVQCKRMRKGYLSEQSEALHRIVASLRHSVRERKVAHRLAFIRCAWLAWRSAVEPFHTFFCGRWLLQLEVRTGLGCMLLRRYGVALRRSCREDRNQMYANLAADVVAASPAELHTAVKRVLRPRKFRKAGLDPLPVLYKANGEQCGSAAEVTDTWREHFRVLEGGSVTTPDSLLSACRERQNSFEGIDQIDAADLPAWIDLEASFRRMSGRKAAGPDLLPPMLCRRFSPQLTTVFWPLLLKTMCRASEAAGMKGGVLHHIGKPQPKAPHTCDAHRGILVQSAFSKAFHRSLRGLLVRHWSRAALPLQIGGRAGCSASFGSLCSRAMLAYARAQGLSAGLIFIDLSAAYYAVIRETLFGKGLSDRPVEEIAAALNLGPEDLQELARLIENEAILPQQQASEFMQEIAREFHQHTWFILSGDSTMVATYRGTRPGGSLADILFSILFGQALKRRKSGSLNAAIPSIPWNGERTPFAPPCTAETPHRDVADVVYADDLCIPVVCEVASQLRHTVSAVAADTFDTLAPHALRVNFGPTKTAAVVAPVGPGSRQARQEMFGTLRGRAPIWAESRGMQWLDLVARYRHLGSVIMHDGSLTADVKHRLALAHVAFRDGKRRLFACKDIPLARRATLFKSHVLSTLLAGVGSWPRLGACDWKLFSSGVFSLYRQLLGLRAEGKWNYTADQLLAMSGLPSPQCLLHIERLRFLSQLVRHGPDEIWALVGQFEQYKEALRDASGWFLSAVGATVGLGPIDQDWPRWSDFLTHSPGKWKGVLKRAEAWYSEAVRLRATFDGIVRTASQSRRPSSSTPLTGLTHGCLLCGLAFASRQQWGAHAQRLHGYRNAATQHAKGRVCWACGSQYATQARLRCHLLSSARCLQFLQQGGTQVPPPDTGTGHVQAPVLRGWGQAHLPQAQPEVCYELLCGLVALQGASDQQIYDEVSRHVAPLPVLRRTLSDWRDGLPDGDLRASASDVLLVLSPEHLCSGFAGRGLDEQVEADNFQPILLPLRLRCPAPAPPVLAFGVPHAGWTSTWNLEACSVQQVDLSLLASLHSRGVRCHGVFVDFPAPPHGSLPLLSPPPGPLRRLREHCEWAHKLLQVFCCLHRTATLGRPACLRLALKHEHFEPIATWVDQSSLIQAIRETWLDNRSSIFFVRPEHLPSWPGDGGSPAFRLWGAWAQRLPPRCTWLLKAPASSYLNLNAIRSRLDCLARDPSLLYLGIGQAVYDEKNDESPVPLVAQPSAGVVLHRSLLQRLSGMLEACVTQSWFRRNSQLGEVEMSSWLQTHDEAIFNAEAQAGPDVDPVWSASFRKVSMSFDAGFLSRLRCLFIVSGLRPQEMYELHAMMGKSGRWFKGISCTPSGLTYPELTSMDVGKGPKLPIFAPRVRTALQECFLARAFNAMQTSARDGRGLQQPTLSSSAELAQEWKHPQRGTGASFDRLSRGGHEVCVFVLTAAASEKHRGQAEMVRFCLINDVPSNNRWVEVFFVKDFSWTAEEMTGRPHDENPENVLSLRGDVDLGFLYNPVRAFYLWLYLAEHHASDCAWFVKALKLRHIPRLICRAMADQDIARSWLGSFSRALETRDYDGLSKLFAESCAWRDLLSFTWDLQTTEGKRPILEMVSSVLDRVKPHSWVLTGVTDADGIITAQFVFQTACARCIGQMKLRDGLCWTLLTAAQALHGHEEKRGLSRELGGHPKAMRRPALQPACAEPDPFVVIVGGSQCGVTLGARLKQLGVPSIVLEQNDRPGDAWRHRYDSLRLHFQVSYCEFPYLPFPDHWPKYLTKDQMADWIDTYASLMNVDLWTRSRCVKAEWDKVKSSWTVHVEKDGTRVQLQPRHLVIATGLNGTAHIPKLQNQETFAGVTMHSSQYVSGASQEGKKVVVVGSGTSAHDICQDLWEHGADVTMIQRSPTPITKVSTHQRVCLQRLYSEEARAGGMSTEAADLEFMSTPYRLLLEKQRRASFELREQDADLLKRLEKVGFLLDSTSTNTSNYLSTGSGTYLDVGASELIADGQIQLKTGSAVAFSESAVVTDDGTHLSADTVVFATGYAPLSKLIAELLGKGTAARLGRIWGLGTGIAGDEGPWEGELRNMWKRTNVEGLWLHGGNLLQNRIYSLFLALQLKARYANIPTPVYNAHNKGFEFLGA</sequence>
<evidence type="ECO:0000313" key="5">
    <source>
        <dbReference type="Proteomes" id="UP000186817"/>
    </source>
</evidence>
<dbReference type="GO" id="GO:0050660">
    <property type="term" value="F:flavin adenine dinucleotide binding"/>
    <property type="evidence" value="ECO:0007669"/>
    <property type="project" value="TreeGrafter"/>
</dbReference>
<dbReference type="PROSITE" id="PS00028">
    <property type="entry name" value="ZINC_FINGER_C2H2_1"/>
    <property type="match status" value="1"/>
</dbReference>
<evidence type="ECO:0000256" key="2">
    <source>
        <dbReference type="SAM" id="MobiDB-lite"/>
    </source>
</evidence>
<proteinExistence type="predicted"/>
<gene>
    <name evidence="4" type="primary">YUC10</name>
    <name evidence="4" type="ORF">AK812_SmicGene3837</name>
</gene>
<evidence type="ECO:0000259" key="3">
    <source>
        <dbReference type="PROSITE" id="PS00028"/>
    </source>
</evidence>
<name>A0A1Q9EY00_SYMMI</name>
<dbReference type="SUPFAM" id="SSF56219">
    <property type="entry name" value="DNase I-like"/>
    <property type="match status" value="1"/>
</dbReference>
<dbReference type="Proteomes" id="UP000186817">
    <property type="component" value="Unassembled WGS sequence"/>
</dbReference>
<keyword evidence="5" id="KW-1185">Reference proteome</keyword>
<dbReference type="InterPro" id="IPR032710">
    <property type="entry name" value="NTF2-like_dom_sf"/>
</dbReference>